<dbReference type="Proteomes" id="UP000276133">
    <property type="component" value="Unassembled WGS sequence"/>
</dbReference>
<reference evidence="1 2" key="1">
    <citation type="journal article" date="2018" name="Sci. Rep.">
        <title>Genomic signatures of local adaptation to the degree of environmental predictability in rotifers.</title>
        <authorList>
            <person name="Franch-Gras L."/>
            <person name="Hahn C."/>
            <person name="Garcia-Roger E.M."/>
            <person name="Carmona M.J."/>
            <person name="Serra M."/>
            <person name="Gomez A."/>
        </authorList>
    </citation>
    <scope>NUCLEOTIDE SEQUENCE [LARGE SCALE GENOMIC DNA]</scope>
    <source>
        <strain evidence="1">HYR1</strain>
    </source>
</reference>
<evidence type="ECO:0000313" key="1">
    <source>
        <dbReference type="EMBL" id="RNA17037.1"/>
    </source>
</evidence>
<organism evidence="1 2">
    <name type="scientific">Brachionus plicatilis</name>
    <name type="common">Marine rotifer</name>
    <name type="synonym">Brachionus muelleri</name>
    <dbReference type="NCBI Taxonomy" id="10195"/>
    <lineage>
        <taxon>Eukaryota</taxon>
        <taxon>Metazoa</taxon>
        <taxon>Spiralia</taxon>
        <taxon>Gnathifera</taxon>
        <taxon>Rotifera</taxon>
        <taxon>Eurotatoria</taxon>
        <taxon>Monogononta</taxon>
        <taxon>Pseudotrocha</taxon>
        <taxon>Ploima</taxon>
        <taxon>Brachionidae</taxon>
        <taxon>Brachionus</taxon>
    </lineage>
</organism>
<name>A0A3M7R0C3_BRAPC</name>
<proteinExistence type="predicted"/>
<dbReference type="AlphaFoldDB" id="A0A3M7R0C3"/>
<dbReference type="EMBL" id="REGN01004551">
    <property type="protein sequence ID" value="RNA17037.1"/>
    <property type="molecule type" value="Genomic_DNA"/>
</dbReference>
<keyword evidence="2" id="KW-1185">Reference proteome</keyword>
<dbReference type="OrthoDB" id="124578at2759"/>
<sequence length="201" mass="24012">MRFLMQDAQAACAAAAKQCFPEITILMCWFHLKQNIKKRIPDKLGKHAKTYKDMIEKDVVSLHYSNTYERFIHLKMEIFERWSQIEEMNDFKQYFEKQWLEGHWINWPLFTRPPGFSTTNNNTEGFNKTIKNIYTNYERSTILEGCNVIKRMVTDLIKFDYSLKRDNSLIVKADELILSDFSMIDSLSAYRIVNNENKYYI</sequence>
<evidence type="ECO:0000313" key="2">
    <source>
        <dbReference type="Proteomes" id="UP000276133"/>
    </source>
</evidence>
<accession>A0A3M7R0C3</accession>
<comment type="caution">
    <text evidence="1">The sequence shown here is derived from an EMBL/GenBank/DDBJ whole genome shotgun (WGS) entry which is preliminary data.</text>
</comment>
<gene>
    <name evidence="1" type="ORF">BpHYR1_031267</name>
</gene>
<protein>
    <submittedName>
        <fullName evidence="1">Carbonic anhydrase 2</fullName>
    </submittedName>
</protein>